<keyword evidence="2" id="KW-1185">Reference proteome</keyword>
<organism evidence="1 2">
    <name type="scientific">Gemmobacter nanjingensis</name>
    <dbReference type="NCBI Taxonomy" id="488454"/>
    <lineage>
        <taxon>Bacteria</taxon>
        <taxon>Pseudomonadati</taxon>
        <taxon>Pseudomonadota</taxon>
        <taxon>Alphaproteobacteria</taxon>
        <taxon>Rhodobacterales</taxon>
        <taxon>Paracoccaceae</taxon>
        <taxon>Gemmobacter</taxon>
    </lineage>
</organism>
<evidence type="ECO:0000313" key="1">
    <source>
        <dbReference type="EMBL" id="GHC10739.1"/>
    </source>
</evidence>
<accession>A0ABQ3F703</accession>
<gene>
    <name evidence="1" type="ORF">GCM10007291_04130</name>
</gene>
<proteinExistence type="predicted"/>
<protein>
    <submittedName>
        <fullName evidence="1">Uncharacterized protein</fullName>
    </submittedName>
</protein>
<reference evidence="2" key="1">
    <citation type="journal article" date="2019" name="Int. J. Syst. Evol. Microbiol.">
        <title>The Global Catalogue of Microorganisms (GCM) 10K type strain sequencing project: providing services to taxonomists for standard genome sequencing and annotation.</title>
        <authorList>
            <consortium name="The Broad Institute Genomics Platform"/>
            <consortium name="The Broad Institute Genome Sequencing Center for Infectious Disease"/>
            <person name="Wu L."/>
            <person name="Ma J."/>
        </authorList>
    </citation>
    <scope>NUCLEOTIDE SEQUENCE [LARGE SCALE GENOMIC DNA]</scope>
    <source>
        <strain evidence="2">KCTC 23298</strain>
    </source>
</reference>
<evidence type="ECO:0000313" key="2">
    <source>
        <dbReference type="Proteomes" id="UP000658305"/>
    </source>
</evidence>
<name>A0ABQ3F703_9RHOB</name>
<dbReference type="Proteomes" id="UP000658305">
    <property type="component" value="Unassembled WGS sequence"/>
</dbReference>
<sequence length="77" mass="8012">MHDLSPLAVTPDGRGFGSCKAGLLACGSWRVPAFPVPLGHQWRMGALSAHSRGGGRGFGRLTGFALPRSRLSPVLGT</sequence>
<comment type="caution">
    <text evidence="1">The sequence shown here is derived from an EMBL/GenBank/DDBJ whole genome shotgun (WGS) entry which is preliminary data.</text>
</comment>
<dbReference type="EMBL" id="BMYI01000001">
    <property type="protein sequence ID" value="GHC10739.1"/>
    <property type="molecule type" value="Genomic_DNA"/>
</dbReference>